<name>A0AAV4N807_9ARAC</name>
<dbReference type="EMBL" id="BPLQ01001265">
    <property type="protein sequence ID" value="GIX80088.1"/>
    <property type="molecule type" value="Genomic_DNA"/>
</dbReference>
<accession>A0AAV4N807</accession>
<feature type="non-terminal residue" evidence="1">
    <location>
        <position position="84"/>
    </location>
</feature>
<protein>
    <submittedName>
        <fullName evidence="1">Uncharacterized protein</fullName>
    </submittedName>
</protein>
<reference evidence="1 2" key="1">
    <citation type="submission" date="2021-06" db="EMBL/GenBank/DDBJ databases">
        <title>Caerostris darwini draft genome.</title>
        <authorList>
            <person name="Kono N."/>
            <person name="Arakawa K."/>
        </authorList>
    </citation>
    <scope>NUCLEOTIDE SEQUENCE [LARGE SCALE GENOMIC DNA]</scope>
</reference>
<evidence type="ECO:0000313" key="1">
    <source>
        <dbReference type="EMBL" id="GIX80088.1"/>
    </source>
</evidence>
<comment type="caution">
    <text evidence="1">The sequence shown here is derived from an EMBL/GenBank/DDBJ whole genome shotgun (WGS) entry which is preliminary data.</text>
</comment>
<dbReference type="Proteomes" id="UP001054837">
    <property type="component" value="Unassembled WGS sequence"/>
</dbReference>
<organism evidence="1 2">
    <name type="scientific">Caerostris darwini</name>
    <dbReference type="NCBI Taxonomy" id="1538125"/>
    <lineage>
        <taxon>Eukaryota</taxon>
        <taxon>Metazoa</taxon>
        <taxon>Ecdysozoa</taxon>
        <taxon>Arthropoda</taxon>
        <taxon>Chelicerata</taxon>
        <taxon>Arachnida</taxon>
        <taxon>Araneae</taxon>
        <taxon>Araneomorphae</taxon>
        <taxon>Entelegynae</taxon>
        <taxon>Araneoidea</taxon>
        <taxon>Araneidae</taxon>
        <taxon>Caerostris</taxon>
    </lineage>
</organism>
<evidence type="ECO:0000313" key="2">
    <source>
        <dbReference type="Proteomes" id="UP001054837"/>
    </source>
</evidence>
<dbReference type="AlphaFoldDB" id="A0AAV4N807"/>
<sequence length="84" mass="9885">MLTNESEEILPFEMDRIPEFVLRKCEVELTETPEKKLRAVQEVREILRLRSNRSSISPPTLSPYQGHIGLRVDVWCLVYLRLLC</sequence>
<keyword evidence="2" id="KW-1185">Reference proteome</keyword>
<gene>
    <name evidence="1" type="ORF">CDAR_205131</name>
</gene>
<proteinExistence type="predicted"/>